<dbReference type="PROSITE" id="PS00107">
    <property type="entry name" value="PROTEIN_KINASE_ATP"/>
    <property type="match status" value="1"/>
</dbReference>
<keyword evidence="6 7" id="KW-0067">ATP-binding</keyword>
<feature type="region of interest" description="Disordered" evidence="8">
    <location>
        <begin position="270"/>
        <end position="325"/>
    </location>
</feature>
<feature type="region of interest" description="Disordered" evidence="8">
    <location>
        <begin position="380"/>
        <end position="408"/>
    </location>
</feature>
<protein>
    <recommendedName>
        <fullName evidence="1">non-specific serine/threonine protein kinase</fullName>
        <ecNumber evidence="1">2.7.11.1</ecNumber>
    </recommendedName>
</protein>
<dbReference type="SMART" id="SM00220">
    <property type="entry name" value="S_TKc"/>
    <property type="match status" value="1"/>
</dbReference>
<feature type="transmembrane region" description="Helical" evidence="9">
    <location>
        <begin position="357"/>
        <end position="378"/>
    </location>
</feature>
<dbReference type="InterPro" id="IPR017441">
    <property type="entry name" value="Protein_kinase_ATP_BS"/>
</dbReference>
<dbReference type="InterPro" id="IPR000719">
    <property type="entry name" value="Prot_kinase_dom"/>
</dbReference>
<dbReference type="InterPro" id="IPR011009">
    <property type="entry name" value="Kinase-like_dom_sf"/>
</dbReference>
<keyword evidence="9" id="KW-0472">Membrane</keyword>
<evidence type="ECO:0000256" key="3">
    <source>
        <dbReference type="ARBA" id="ARBA00022679"/>
    </source>
</evidence>
<evidence type="ECO:0000313" key="12">
    <source>
        <dbReference type="Proteomes" id="UP001144280"/>
    </source>
</evidence>
<dbReference type="PANTHER" id="PTHR43289">
    <property type="entry name" value="MITOGEN-ACTIVATED PROTEIN KINASE KINASE KINASE 20-RELATED"/>
    <property type="match status" value="1"/>
</dbReference>
<name>A0ABQ5QZX8_9ACTN</name>
<dbReference type="InterPro" id="IPR008271">
    <property type="entry name" value="Ser/Thr_kinase_AS"/>
</dbReference>
<sequence length="492" mass="51777">MTFAPGLLLHDRYDIVEQIGVGGMSEVWLAIDQVLDRPVAVKALTATFEDDPDLMAATWREARATAKLTHPHVTQVYDYGEETLRNGAIVPFLVMELLEGQNLADRLTQGPLPWPDAVRMAAQVASGLAAAHRMGVVHRDVKPGNVMLTDTGAKVLDFGIAAFSGTRPDVDGAWLVGTPAYAAPERLTAGPPDPAADVYALGALLYEALTGEPPLPVVTWDEAEAAHRMGPTFAPPTVPDLPPAVAALSLACLSRDPGRRPRAQQVADALEAAATPAKERRSVDIRRPAGPTYQRGVARAAAAPSDSFSGDARYPGGGRAPSAGPRTAIARAVPSSAPPPRPGAVVAPRRRRLRPSLMLLTGLLLAGGLTAAAIASFVPPQDPGAAGRPRATGPARPGTAAPEPTQTSPAQVVALVDETLEAAIAAGRVEDDAADDLRDGVDDLRQTLGRDPDDLRREAAELLEQINEFTEDSLDQEARFELTLALNPLLST</sequence>
<organism evidence="11 12">
    <name type="scientific">Phytohabitans aurantiacus</name>
    <dbReference type="NCBI Taxonomy" id="3016789"/>
    <lineage>
        <taxon>Bacteria</taxon>
        <taxon>Bacillati</taxon>
        <taxon>Actinomycetota</taxon>
        <taxon>Actinomycetes</taxon>
        <taxon>Micromonosporales</taxon>
        <taxon>Micromonosporaceae</taxon>
    </lineage>
</organism>
<evidence type="ECO:0000256" key="4">
    <source>
        <dbReference type="ARBA" id="ARBA00022741"/>
    </source>
</evidence>
<evidence type="ECO:0000256" key="1">
    <source>
        <dbReference type="ARBA" id="ARBA00012513"/>
    </source>
</evidence>
<feature type="compositionally biased region" description="Basic and acidic residues" evidence="8">
    <location>
        <begin position="277"/>
        <end position="287"/>
    </location>
</feature>
<keyword evidence="5" id="KW-0418">Kinase</keyword>
<feature type="binding site" evidence="7">
    <location>
        <position position="42"/>
    </location>
    <ligand>
        <name>ATP</name>
        <dbReference type="ChEBI" id="CHEBI:30616"/>
    </ligand>
</feature>
<reference evidence="11" key="1">
    <citation type="submission" date="2022-12" db="EMBL/GenBank/DDBJ databases">
        <title>New Phytohabitans aurantiacus sp. RD004123 nov., an actinomycete isolated from soil.</title>
        <authorList>
            <person name="Triningsih D.W."/>
            <person name="Harunari E."/>
            <person name="Igarashi Y."/>
        </authorList>
    </citation>
    <scope>NUCLEOTIDE SEQUENCE</scope>
    <source>
        <strain evidence="11">RD004123</strain>
    </source>
</reference>
<dbReference type="PROSITE" id="PS50011">
    <property type="entry name" value="PROTEIN_KINASE_DOM"/>
    <property type="match status" value="1"/>
</dbReference>
<evidence type="ECO:0000256" key="2">
    <source>
        <dbReference type="ARBA" id="ARBA00022527"/>
    </source>
</evidence>
<dbReference type="EC" id="2.7.11.1" evidence="1"/>
<keyword evidence="12" id="KW-1185">Reference proteome</keyword>
<dbReference type="Proteomes" id="UP001144280">
    <property type="component" value="Unassembled WGS sequence"/>
</dbReference>
<dbReference type="CDD" id="cd14014">
    <property type="entry name" value="STKc_PknB_like"/>
    <property type="match status" value="1"/>
</dbReference>
<dbReference type="EMBL" id="BSDI01000019">
    <property type="protein sequence ID" value="GLH98895.1"/>
    <property type="molecule type" value="Genomic_DNA"/>
</dbReference>
<evidence type="ECO:0000256" key="5">
    <source>
        <dbReference type="ARBA" id="ARBA00022777"/>
    </source>
</evidence>
<evidence type="ECO:0000256" key="9">
    <source>
        <dbReference type="SAM" id="Phobius"/>
    </source>
</evidence>
<keyword evidence="9" id="KW-1133">Transmembrane helix</keyword>
<feature type="domain" description="Protein kinase" evidence="10">
    <location>
        <begin position="13"/>
        <end position="274"/>
    </location>
</feature>
<dbReference type="PROSITE" id="PS00108">
    <property type="entry name" value="PROTEIN_KINASE_ST"/>
    <property type="match status" value="1"/>
</dbReference>
<dbReference type="RefSeq" id="WP_281898153.1">
    <property type="nucleotide sequence ID" value="NZ_BSDI01000019.1"/>
</dbReference>
<evidence type="ECO:0000313" key="11">
    <source>
        <dbReference type="EMBL" id="GLH98895.1"/>
    </source>
</evidence>
<evidence type="ECO:0000256" key="8">
    <source>
        <dbReference type="SAM" id="MobiDB-lite"/>
    </source>
</evidence>
<dbReference type="Gene3D" id="3.30.200.20">
    <property type="entry name" value="Phosphorylase Kinase, domain 1"/>
    <property type="match status" value="1"/>
</dbReference>
<dbReference type="Gene3D" id="1.10.510.10">
    <property type="entry name" value="Transferase(Phosphotransferase) domain 1"/>
    <property type="match status" value="1"/>
</dbReference>
<dbReference type="SUPFAM" id="SSF56112">
    <property type="entry name" value="Protein kinase-like (PK-like)"/>
    <property type="match status" value="1"/>
</dbReference>
<dbReference type="Pfam" id="PF00069">
    <property type="entry name" value="Pkinase"/>
    <property type="match status" value="1"/>
</dbReference>
<evidence type="ECO:0000259" key="10">
    <source>
        <dbReference type="PROSITE" id="PS50011"/>
    </source>
</evidence>
<keyword evidence="3" id="KW-0808">Transferase</keyword>
<evidence type="ECO:0000256" key="7">
    <source>
        <dbReference type="PROSITE-ProRule" id="PRU10141"/>
    </source>
</evidence>
<gene>
    <name evidence="11" type="ORF">Pa4123_41700</name>
</gene>
<keyword evidence="4 7" id="KW-0547">Nucleotide-binding</keyword>
<proteinExistence type="predicted"/>
<feature type="compositionally biased region" description="Low complexity" evidence="8">
    <location>
        <begin position="383"/>
        <end position="405"/>
    </location>
</feature>
<keyword evidence="2" id="KW-0723">Serine/threonine-protein kinase</keyword>
<dbReference type="PANTHER" id="PTHR43289:SF6">
    <property type="entry name" value="SERINE_THREONINE-PROTEIN KINASE NEKL-3"/>
    <property type="match status" value="1"/>
</dbReference>
<accession>A0ABQ5QZX8</accession>
<evidence type="ECO:0000256" key="6">
    <source>
        <dbReference type="ARBA" id="ARBA00022840"/>
    </source>
</evidence>
<keyword evidence="9" id="KW-0812">Transmembrane</keyword>
<comment type="caution">
    <text evidence="11">The sequence shown here is derived from an EMBL/GenBank/DDBJ whole genome shotgun (WGS) entry which is preliminary data.</text>
</comment>